<proteinExistence type="predicted"/>
<evidence type="ECO:0000313" key="4">
    <source>
        <dbReference type="Proteomes" id="UP001161065"/>
    </source>
</evidence>
<dbReference type="AlphaFoldDB" id="A0AA42Q741"/>
<sequence>MSQAVKDAKDTVEDLKDAAKELAADAKDSAKHAAQSAQNVAHKVADAAEDAADSGKQAAQKMVNEAQDVAEDVADKVHDAARRARRTASEAIDSTGRHMRNIDDSENPLIDNLANRAQDLAERSINFWADSSHRARRQFNTAADATTKYVSEQPGRSVLIAAATGAALATAFFLGRSRRK</sequence>
<comment type="caution">
    <text evidence="3">The sequence shown here is derived from an EMBL/GenBank/DDBJ whole genome shotgun (WGS) entry which is preliminary data.</text>
</comment>
<name>A0AA42Q741_9BURK</name>
<feature type="transmembrane region" description="Helical" evidence="2">
    <location>
        <begin position="157"/>
        <end position="175"/>
    </location>
</feature>
<reference evidence="3" key="1">
    <citation type="submission" date="2022-09" db="EMBL/GenBank/DDBJ databases">
        <title>Intensive care unit water sources are persistently colonized with multi-drug resistant bacteria and are the site of extensive horizontal gene transfer of antibiotic resistance genes.</title>
        <authorList>
            <person name="Diorio-Toth L."/>
        </authorList>
    </citation>
    <scope>NUCLEOTIDE SEQUENCE</scope>
    <source>
        <strain evidence="3">GD03832</strain>
    </source>
</reference>
<feature type="region of interest" description="Disordered" evidence="1">
    <location>
        <begin position="23"/>
        <end position="63"/>
    </location>
</feature>
<feature type="region of interest" description="Disordered" evidence="1">
    <location>
        <begin position="78"/>
        <end position="103"/>
    </location>
</feature>
<dbReference type="Proteomes" id="UP001161065">
    <property type="component" value="Unassembled WGS sequence"/>
</dbReference>
<organism evidence="3 4">
    <name type="scientific">Comamonas thiooxydans</name>
    <dbReference type="NCBI Taxonomy" id="363952"/>
    <lineage>
        <taxon>Bacteria</taxon>
        <taxon>Pseudomonadati</taxon>
        <taxon>Pseudomonadota</taxon>
        <taxon>Betaproteobacteria</taxon>
        <taxon>Burkholderiales</taxon>
        <taxon>Comamonadaceae</taxon>
        <taxon>Comamonas</taxon>
    </lineage>
</organism>
<gene>
    <name evidence="3" type="ORF">N5D63_17450</name>
</gene>
<dbReference type="RefSeq" id="WP_080771197.1">
    <property type="nucleotide sequence ID" value="NZ_JAOCEK010000015.1"/>
</dbReference>
<accession>A0AA42Q741</accession>
<evidence type="ECO:0008006" key="5">
    <source>
        <dbReference type="Google" id="ProtNLM"/>
    </source>
</evidence>
<keyword evidence="2" id="KW-0812">Transmembrane</keyword>
<evidence type="ECO:0000256" key="1">
    <source>
        <dbReference type="SAM" id="MobiDB-lite"/>
    </source>
</evidence>
<protein>
    <recommendedName>
        <fullName evidence="5">DUF883 domain-containing protein</fullName>
    </recommendedName>
</protein>
<evidence type="ECO:0000313" key="3">
    <source>
        <dbReference type="EMBL" id="MDH1335933.1"/>
    </source>
</evidence>
<dbReference type="EMBL" id="JAOCEK010000015">
    <property type="protein sequence ID" value="MDH1335933.1"/>
    <property type="molecule type" value="Genomic_DNA"/>
</dbReference>
<keyword evidence="2" id="KW-0472">Membrane</keyword>
<evidence type="ECO:0000256" key="2">
    <source>
        <dbReference type="SAM" id="Phobius"/>
    </source>
</evidence>
<keyword evidence="2" id="KW-1133">Transmembrane helix</keyword>
<dbReference type="Gene3D" id="1.20.120.20">
    <property type="entry name" value="Apolipoprotein"/>
    <property type="match status" value="1"/>
</dbReference>